<feature type="region of interest" description="Disordered" evidence="1">
    <location>
        <begin position="1"/>
        <end position="22"/>
    </location>
</feature>
<organism evidence="2 3">
    <name type="scientific">Apiospora hydei</name>
    <dbReference type="NCBI Taxonomy" id="1337664"/>
    <lineage>
        <taxon>Eukaryota</taxon>
        <taxon>Fungi</taxon>
        <taxon>Dikarya</taxon>
        <taxon>Ascomycota</taxon>
        <taxon>Pezizomycotina</taxon>
        <taxon>Sordariomycetes</taxon>
        <taxon>Xylariomycetidae</taxon>
        <taxon>Amphisphaeriales</taxon>
        <taxon>Apiosporaceae</taxon>
        <taxon>Apiospora</taxon>
    </lineage>
</organism>
<feature type="region of interest" description="Disordered" evidence="1">
    <location>
        <begin position="362"/>
        <end position="402"/>
    </location>
</feature>
<dbReference type="GeneID" id="92040542"/>
<dbReference type="EMBL" id="JAQQWN010000004">
    <property type="protein sequence ID" value="KAK8088206.1"/>
    <property type="molecule type" value="Genomic_DNA"/>
</dbReference>
<sequence>MATSFSSSSSRSYASSSSFSVPPAYTPNSNLASSVGSNWTPNSAVSALTDELSSPPGQLRPLDLGPPGYQATIVLFEGLPEEKTVYLGPWEVVGSEHRRVVWRGSYQLELLEHFCMAARAYTLPSPHPADTFPHTLHSRHRQFSDPCLLEQYVTFREVHRVRYTAEDGVAILDQPMEVKYEFTTIESAIHFQGDLRRKDLIDCFDIDVVWSDTQGRTDTFGNVRGIGTVQRLKLWSDRQNSAHSISVFANRSDRKFREYPVDFFEGEVRGRDDRRRILRLNVRGRRGSTTDSRRNPLAAFRRHSDHNHSSSSVPRGGPLDIRYLGIQFSRPEDYRRFLDTWIVAHSSDSEFRGIAYPQDAFELPSPEIPPDTPYELPPPPSRFHQTMTLPTVLEPEDDDPTP</sequence>
<protein>
    <recommendedName>
        <fullName evidence="4">Acetate kinase</fullName>
    </recommendedName>
</protein>
<comment type="caution">
    <text evidence="2">The sequence shown here is derived from an EMBL/GenBank/DDBJ whole genome shotgun (WGS) entry which is preliminary data.</text>
</comment>
<keyword evidence="3" id="KW-1185">Reference proteome</keyword>
<dbReference type="Proteomes" id="UP001433268">
    <property type="component" value="Unassembled WGS sequence"/>
</dbReference>
<feature type="compositionally biased region" description="Pro residues" evidence="1">
    <location>
        <begin position="366"/>
        <end position="381"/>
    </location>
</feature>
<proteinExistence type="predicted"/>
<reference evidence="2 3" key="1">
    <citation type="submission" date="2023-01" db="EMBL/GenBank/DDBJ databases">
        <title>Analysis of 21 Apiospora genomes using comparative genomics revels a genus with tremendous synthesis potential of carbohydrate active enzymes and secondary metabolites.</title>
        <authorList>
            <person name="Sorensen T."/>
        </authorList>
    </citation>
    <scope>NUCLEOTIDE SEQUENCE [LARGE SCALE GENOMIC DNA]</scope>
    <source>
        <strain evidence="2 3">CBS 114990</strain>
    </source>
</reference>
<evidence type="ECO:0008006" key="4">
    <source>
        <dbReference type="Google" id="ProtNLM"/>
    </source>
</evidence>
<dbReference type="RefSeq" id="XP_066671100.1">
    <property type="nucleotide sequence ID" value="XM_066807482.1"/>
</dbReference>
<evidence type="ECO:0000313" key="3">
    <source>
        <dbReference type="Proteomes" id="UP001433268"/>
    </source>
</evidence>
<evidence type="ECO:0000256" key="1">
    <source>
        <dbReference type="SAM" id="MobiDB-lite"/>
    </source>
</evidence>
<feature type="region of interest" description="Disordered" evidence="1">
    <location>
        <begin position="285"/>
        <end position="316"/>
    </location>
</feature>
<gene>
    <name evidence="2" type="ORF">PG997_003167</name>
</gene>
<feature type="compositionally biased region" description="Low complexity" evidence="1">
    <location>
        <begin position="1"/>
        <end position="20"/>
    </location>
</feature>
<accession>A0ABR1WYG8</accession>
<name>A0ABR1WYG8_9PEZI</name>
<evidence type="ECO:0000313" key="2">
    <source>
        <dbReference type="EMBL" id="KAK8088206.1"/>
    </source>
</evidence>